<keyword evidence="9" id="KW-1185">Reference proteome</keyword>
<keyword evidence="5" id="KW-0560">Oxidoreductase</keyword>
<evidence type="ECO:0000313" key="9">
    <source>
        <dbReference type="Proteomes" id="UP001314170"/>
    </source>
</evidence>
<evidence type="ECO:0000256" key="5">
    <source>
        <dbReference type="ARBA" id="ARBA00023002"/>
    </source>
</evidence>
<sequence>MDIRSYPKLTICHFCSPPFLNASRVLTGNPANVQHMLKTQFYSYEKGSKARRTLCDFLGNGIFCIDGDSWKFQRQVPGHEFNANSLRKFVETVVETELSQRLIPILSTAAANNTVLDLQDVLKRFAFDSIWKIASGYDPAYLLPDLPEALVFNIGSEKRLKEASSESREFAKIIIKEKKQELSNKSSLKSIDLLSHGKVAMSDDVLPDETVVKKGMRVYYHPDAMRRLEMLWGSDWEKFRPERWLESASHGINNNGKRSFVGRDPYTDPVFQVGPRIYLGKDMAFLQMKRLVAGVLRRFKVFPAADDGVEPVFVS</sequence>
<keyword evidence="6" id="KW-0408">Iron</keyword>
<evidence type="ECO:0000256" key="4">
    <source>
        <dbReference type="ARBA" id="ARBA00022723"/>
    </source>
</evidence>
<dbReference type="InterPro" id="IPR001128">
    <property type="entry name" value="Cyt_P450"/>
</dbReference>
<evidence type="ECO:0000256" key="1">
    <source>
        <dbReference type="ARBA" id="ARBA00001971"/>
    </source>
</evidence>
<dbReference type="GO" id="GO:0005506">
    <property type="term" value="F:iron ion binding"/>
    <property type="evidence" value="ECO:0007669"/>
    <property type="project" value="InterPro"/>
</dbReference>
<dbReference type="AlphaFoldDB" id="A0AAV1S6F5"/>
<evidence type="ECO:0000256" key="2">
    <source>
        <dbReference type="ARBA" id="ARBA00010617"/>
    </source>
</evidence>
<evidence type="ECO:0000256" key="3">
    <source>
        <dbReference type="ARBA" id="ARBA00022617"/>
    </source>
</evidence>
<keyword evidence="3" id="KW-0349">Heme</keyword>
<evidence type="ECO:0000256" key="6">
    <source>
        <dbReference type="ARBA" id="ARBA00023004"/>
    </source>
</evidence>
<dbReference type="InterPro" id="IPR036396">
    <property type="entry name" value="Cyt_P450_sf"/>
</dbReference>
<evidence type="ECO:0000313" key="8">
    <source>
        <dbReference type="EMBL" id="CAK7346457.1"/>
    </source>
</evidence>
<dbReference type="Pfam" id="PF00067">
    <property type="entry name" value="p450"/>
    <property type="match status" value="2"/>
</dbReference>
<comment type="similarity">
    <text evidence="2">Belongs to the cytochrome P450 family.</text>
</comment>
<accession>A0AAV1S6F5</accession>
<keyword evidence="7" id="KW-0503">Monooxygenase</keyword>
<organism evidence="8 9">
    <name type="scientific">Dovyalis caffra</name>
    <dbReference type="NCBI Taxonomy" id="77055"/>
    <lineage>
        <taxon>Eukaryota</taxon>
        <taxon>Viridiplantae</taxon>
        <taxon>Streptophyta</taxon>
        <taxon>Embryophyta</taxon>
        <taxon>Tracheophyta</taxon>
        <taxon>Spermatophyta</taxon>
        <taxon>Magnoliopsida</taxon>
        <taxon>eudicotyledons</taxon>
        <taxon>Gunneridae</taxon>
        <taxon>Pentapetalae</taxon>
        <taxon>rosids</taxon>
        <taxon>fabids</taxon>
        <taxon>Malpighiales</taxon>
        <taxon>Salicaceae</taxon>
        <taxon>Flacourtieae</taxon>
        <taxon>Dovyalis</taxon>
    </lineage>
</organism>
<comment type="cofactor">
    <cofactor evidence="1">
        <name>heme</name>
        <dbReference type="ChEBI" id="CHEBI:30413"/>
    </cofactor>
</comment>
<dbReference type="SUPFAM" id="SSF48264">
    <property type="entry name" value="Cytochrome P450"/>
    <property type="match status" value="1"/>
</dbReference>
<protein>
    <recommendedName>
        <fullName evidence="10">Cytochrome P450</fullName>
    </recommendedName>
</protein>
<dbReference type="GO" id="GO:0004497">
    <property type="term" value="F:monooxygenase activity"/>
    <property type="evidence" value="ECO:0007669"/>
    <property type="project" value="UniProtKB-KW"/>
</dbReference>
<reference evidence="8 9" key="1">
    <citation type="submission" date="2024-01" db="EMBL/GenBank/DDBJ databases">
        <authorList>
            <person name="Waweru B."/>
        </authorList>
    </citation>
    <scope>NUCLEOTIDE SEQUENCE [LARGE SCALE GENOMIC DNA]</scope>
</reference>
<dbReference type="Proteomes" id="UP001314170">
    <property type="component" value="Unassembled WGS sequence"/>
</dbReference>
<dbReference type="EMBL" id="CAWUPB010001173">
    <property type="protein sequence ID" value="CAK7346457.1"/>
    <property type="molecule type" value="Genomic_DNA"/>
</dbReference>
<evidence type="ECO:0000256" key="7">
    <source>
        <dbReference type="ARBA" id="ARBA00023033"/>
    </source>
</evidence>
<gene>
    <name evidence="8" type="ORF">DCAF_LOCUS19134</name>
</gene>
<dbReference type="GO" id="GO:0020037">
    <property type="term" value="F:heme binding"/>
    <property type="evidence" value="ECO:0007669"/>
    <property type="project" value="InterPro"/>
</dbReference>
<name>A0AAV1S6F5_9ROSI</name>
<evidence type="ECO:0008006" key="10">
    <source>
        <dbReference type="Google" id="ProtNLM"/>
    </source>
</evidence>
<dbReference type="Gene3D" id="1.10.630.10">
    <property type="entry name" value="Cytochrome P450"/>
    <property type="match status" value="2"/>
</dbReference>
<proteinExistence type="inferred from homology"/>
<dbReference type="GO" id="GO:0016705">
    <property type="term" value="F:oxidoreductase activity, acting on paired donors, with incorporation or reduction of molecular oxygen"/>
    <property type="evidence" value="ECO:0007669"/>
    <property type="project" value="InterPro"/>
</dbReference>
<keyword evidence="4" id="KW-0479">Metal-binding</keyword>
<dbReference type="PANTHER" id="PTHR24296">
    <property type="entry name" value="CYTOCHROME P450"/>
    <property type="match status" value="1"/>
</dbReference>
<comment type="caution">
    <text evidence="8">The sequence shown here is derived from an EMBL/GenBank/DDBJ whole genome shotgun (WGS) entry which is preliminary data.</text>
</comment>